<feature type="transmembrane region" description="Helical" evidence="1">
    <location>
        <begin position="21"/>
        <end position="41"/>
    </location>
</feature>
<dbReference type="KEGG" id="tvo:TVG0855624"/>
<dbReference type="PANTHER" id="PTHR23526:SF2">
    <property type="entry name" value="MAJOR FACILITATOR SUPERFAMILY (MFS) PROFILE DOMAIN-CONTAINING PROTEIN"/>
    <property type="match status" value="1"/>
</dbReference>
<dbReference type="Proteomes" id="UP000001017">
    <property type="component" value="Chromosome"/>
</dbReference>
<dbReference type="STRING" id="273116.gene:9381628"/>
<dbReference type="InterPro" id="IPR020846">
    <property type="entry name" value="MFS_dom"/>
</dbReference>
<dbReference type="Pfam" id="PF07690">
    <property type="entry name" value="MFS_1"/>
    <property type="match status" value="1"/>
</dbReference>
<dbReference type="PANTHER" id="PTHR23526">
    <property type="entry name" value="INTEGRAL MEMBRANE TRANSPORT PROTEIN-RELATED"/>
    <property type="match status" value="1"/>
</dbReference>
<keyword evidence="4" id="KW-1185">Reference proteome</keyword>
<feature type="transmembrane region" description="Helical" evidence="1">
    <location>
        <begin position="340"/>
        <end position="363"/>
    </location>
</feature>
<dbReference type="GeneID" id="1441928"/>
<dbReference type="InterPro" id="IPR052528">
    <property type="entry name" value="Sugar_transport-like"/>
</dbReference>
<dbReference type="RefSeq" id="WP_010917080.1">
    <property type="nucleotide sequence ID" value="NC_002689.2"/>
</dbReference>
<feature type="transmembrane region" description="Helical" evidence="1">
    <location>
        <begin position="282"/>
        <end position="300"/>
    </location>
</feature>
<organism evidence="3 4">
    <name type="scientific">Thermoplasma volcanium (strain ATCC 51530 / DSM 4299 / JCM 9571 / NBRC 15438 / GSS1)</name>
    <dbReference type="NCBI Taxonomy" id="273116"/>
    <lineage>
        <taxon>Archaea</taxon>
        <taxon>Methanobacteriati</taxon>
        <taxon>Thermoplasmatota</taxon>
        <taxon>Thermoplasmata</taxon>
        <taxon>Thermoplasmatales</taxon>
        <taxon>Thermoplasmataceae</taxon>
        <taxon>Thermoplasma</taxon>
    </lineage>
</organism>
<protein>
    <recommendedName>
        <fullName evidence="2">Major facilitator superfamily (MFS) profile domain-containing protein</fullName>
    </recommendedName>
</protein>
<evidence type="ECO:0000313" key="3">
    <source>
        <dbReference type="EMBL" id="BAB59978.1"/>
    </source>
</evidence>
<dbReference type="SUPFAM" id="SSF103473">
    <property type="entry name" value="MFS general substrate transporter"/>
    <property type="match status" value="1"/>
</dbReference>
<dbReference type="InterPro" id="IPR011701">
    <property type="entry name" value="MFS"/>
</dbReference>
<dbReference type="OrthoDB" id="117970at2157"/>
<feature type="transmembrane region" description="Helical" evidence="1">
    <location>
        <begin position="215"/>
        <end position="237"/>
    </location>
</feature>
<feature type="transmembrane region" description="Helical" evidence="1">
    <location>
        <begin position="375"/>
        <end position="397"/>
    </location>
</feature>
<feature type="transmembrane region" description="Helical" evidence="1">
    <location>
        <begin position="306"/>
        <end position="328"/>
    </location>
</feature>
<feature type="transmembrane region" description="Helical" evidence="1">
    <location>
        <begin position="104"/>
        <end position="126"/>
    </location>
</feature>
<reference evidence="3 4" key="2">
    <citation type="journal article" date="2000" name="Proc. Natl. Acad. Sci. U.S.A.">
        <title>Archaeal adaptation to higher temperatures revealed by genomic sequence of Thermoplasma volcanium.</title>
        <authorList>
            <person name="Kawashima T."/>
            <person name="Amano N."/>
            <person name="Koike H."/>
            <person name="Makino S."/>
            <person name="Higuchi S."/>
            <person name="Kawashima-Ohya Y."/>
            <person name="Watanabe K."/>
            <person name="Yamazaki M."/>
            <person name="Kanehori K."/>
            <person name="Kawamoto T."/>
            <person name="Nunoshiba T."/>
            <person name="Yamamoto Y."/>
            <person name="Aramaki H."/>
            <person name="Makino K."/>
            <person name="Suzuki M."/>
        </authorList>
    </citation>
    <scope>NUCLEOTIDE SEQUENCE [LARGE SCALE GENOMIC DNA]</scope>
    <source>
        <strain evidence="4">ATCC 51530 / DSM 4299 / JCM 9571 / NBRC 15438 / GSS1</strain>
    </source>
</reference>
<accession>Q97AH4</accession>
<evidence type="ECO:0000256" key="1">
    <source>
        <dbReference type="SAM" id="Phobius"/>
    </source>
</evidence>
<dbReference type="GO" id="GO:0022857">
    <property type="term" value="F:transmembrane transporter activity"/>
    <property type="evidence" value="ECO:0007669"/>
    <property type="project" value="InterPro"/>
</dbReference>
<proteinExistence type="predicted"/>
<feature type="transmembrane region" description="Helical" evidence="1">
    <location>
        <begin position="138"/>
        <end position="163"/>
    </location>
</feature>
<sequence length="430" mass="47585">MKKLVGQDNAAKNSLIINLRAFLVSFGANTASSYIGVYGVLLGSSPIEMGMLQAFSNSLSNAGQLFWGRLSDRTGYRRPWIFAASIALAINWILMAFIRTPYELIISYSIMSLISAMIAVNWFSLLTDISRYGSRGSFLSYINNISGTGNLISLLAMVFLLHGISRDQLVVPFSLGSVSYIASAILISKVKEVRRKTVLTKNIIRTVSEARNNRYFFNYFMAMNVQGFFWSMAWPIFPITIVSVMHFSLPMVSALTATNIVFTMLIQRAVGNLADRINRVPLIFANRIMLGFIPLMYGYFSNFLEFMGMEVYSGIASGLQNVVMNSYLMDIVPEGHRGEYISIINGFNGIIYFAGSMSGGLILSNFLGYLPLHAAVAITFTIIAAGRFTSSFLFLGLKEPEARRGRPNPFIGILSRVFSGLPSGGVPRQR</sequence>
<keyword evidence="1" id="KW-0812">Transmembrane</keyword>
<dbReference type="EMBL" id="BA000011">
    <property type="protein sequence ID" value="BAB59978.1"/>
    <property type="molecule type" value="Genomic_DNA"/>
</dbReference>
<reference evidence="3 4" key="1">
    <citation type="journal article" date="1999" name="Proc. Jpn. Acad.">
        <title>Determination of the complete genomic DNA sequence of Thermoplasma volvanium GSS1.</title>
        <authorList>
            <person name="Kawashima T."/>
            <person name="Yamamoto Y."/>
            <person name="Aramaki H."/>
            <person name="Nunoshiba T."/>
            <person name="Kawamoto T."/>
            <person name="Watanabe K."/>
            <person name="Yamazaki M."/>
            <person name="Kanehori K."/>
            <person name="Amano N."/>
            <person name="Ohya Y."/>
            <person name="Makino K."/>
            <person name="Suzuki M."/>
        </authorList>
    </citation>
    <scope>NUCLEOTIDE SEQUENCE [LARGE SCALE GENOMIC DNA]</scope>
    <source>
        <strain evidence="4">ATCC 51530 / DSM 4299 / JCM 9571 / NBRC 15438 / GSS1</strain>
    </source>
</reference>
<evidence type="ECO:0000259" key="2">
    <source>
        <dbReference type="PROSITE" id="PS50850"/>
    </source>
</evidence>
<feature type="domain" description="Major facilitator superfamily (MFS) profile" evidence="2">
    <location>
        <begin position="215"/>
        <end position="430"/>
    </location>
</feature>
<feature type="transmembrane region" description="Helical" evidence="1">
    <location>
        <begin position="79"/>
        <end position="98"/>
    </location>
</feature>
<dbReference type="InterPro" id="IPR036259">
    <property type="entry name" value="MFS_trans_sf"/>
</dbReference>
<keyword evidence="1" id="KW-0472">Membrane</keyword>
<name>Q97AH4_THEVO</name>
<evidence type="ECO:0000313" key="4">
    <source>
        <dbReference type="Proteomes" id="UP000001017"/>
    </source>
</evidence>
<keyword evidence="1" id="KW-1133">Transmembrane helix</keyword>
<dbReference type="AlphaFoldDB" id="Q97AH4"/>
<dbReference type="PaxDb" id="273116-14325053"/>
<dbReference type="HOGENOM" id="CLU_607816_0_0_2"/>
<dbReference type="eggNOG" id="arCOG00138">
    <property type="taxonomic scope" value="Archaea"/>
</dbReference>
<dbReference type="PROSITE" id="PS50850">
    <property type="entry name" value="MFS"/>
    <property type="match status" value="1"/>
</dbReference>
<feature type="transmembrane region" description="Helical" evidence="1">
    <location>
        <begin position="169"/>
        <end position="187"/>
    </location>
</feature>
<gene>
    <name evidence="3" type="ORF">TVG0855624</name>
</gene>
<dbReference type="PhylomeDB" id="Q97AH4"/>
<feature type="transmembrane region" description="Helical" evidence="1">
    <location>
        <begin position="249"/>
        <end position="270"/>
    </location>
</feature>
<dbReference type="Gene3D" id="1.20.1250.20">
    <property type="entry name" value="MFS general substrate transporter like domains"/>
    <property type="match status" value="1"/>
</dbReference>